<keyword evidence="3" id="KW-1185">Reference proteome</keyword>
<dbReference type="EMBL" id="CP011129">
    <property type="protein sequence ID" value="ALN81174.1"/>
    <property type="molecule type" value="Genomic_DNA"/>
</dbReference>
<dbReference type="RefSeq" id="WP_057918293.1">
    <property type="nucleotide sequence ID" value="NZ_CP011129.1"/>
</dbReference>
<dbReference type="Pfam" id="PF02482">
    <property type="entry name" value="Ribosomal_S30AE"/>
    <property type="match status" value="1"/>
</dbReference>
<dbReference type="SUPFAM" id="SSF69754">
    <property type="entry name" value="Ribosome binding protein Y (YfiA homologue)"/>
    <property type="match status" value="1"/>
</dbReference>
<organism evidence="2 3">
    <name type="scientific">Lysobacter antibioticus</name>
    <dbReference type="NCBI Taxonomy" id="84531"/>
    <lineage>
        <taxon>Bacteria</taxon>
        <taxon>Pseudomonadati</taxon>
        <taxon>Pseudomonadota</taxon>
        <taxon>Gammaproteobacteria</taxon>
        <taxon>Lysobacterales</taxon>
        <taxon>Lysobacteraceae</taxon>
        <taxon>Lysobacter</taxon>
    </lineage>
</organism>
<dbReference type="AlphaFoldDB" id="A0A0S2FCE5"/>
<feature type="compositionally biased region" description="Basic and acidic residues" evidence="1">
    <location>
        <begin position="48"/>
        <end position="66"/>
    </location>
</feature>
<sequence>MKVQLNTDHHLRGDQSLAQHVEGVVDHSLSRFRDQVTRVEVHLRDVNGAKAGGGDKHCTMEARLEGRPPVAATEDADTMRGAISGAARKLQRVLASSLGRLSS</sequence>
<reference evidence="2 3" key="1">
    <citation type="journal article" date="2015" name="BMC Genomics">
        <title>Comparative genomics and metabolic profiling of the genus Lysobacter.</title>
        <authorList>
            <person name="de Bruijn I."/>
            <person name="Cheng X."/>
            <person name="de Jager V."/>
            <person name="Exposito R.G."/>
            <person name="Watrous J."/>
            <person name="Patel N."/>
            <person name="Postma J."/>
            <person name="Dorrestein P.C."/>
            <person name="Kobayashi D."/>
            <person name="Raaijmakers J.M."/>
        </authorList>
    </citation>
    <scope>NUCLEOTIDE SEQUENCE [LARGE SCALE GENOMIC DNA]</scope>
    <source>
        <strain evidence="2 3">76</strain>
    </source>
</reference>
<protein>
    <submittedName>
        <fullName evidence="2">Sigma 54 modulation / S30EA ribosomal family protein</fullName>
    </submittedName>
</protein>
<proteinExistence type="predicted"/>
<dbReference type="InterPro" id="IPR036567">
    <property type="entry name" value="RHF-like"/>
</dbReference>
<evidence type="ECO:0000256" key="1">
    <source>
        <dbReference type="SAM" id="MobiDB-lite"/>
    </source>
</evidence>
<dbReference type="STRING" id="84531.LA76x_3046"/>
<feature type="region of interest" description="Disordered" evidence="1">
    <location>
        <begin position="48"/>
        <end position="67"/>
    </location>
</feature>
<gene>
    <name evidence="2" type="ORF">LA76x_3046</name>
</gene>
<dbReference type="PATRIC" id="fig|84531.8.peg.3055"/>
<evidence type="ECO:0000313" key="2">
    <source>
        <dbReference type="EMBL" id="ALN81174.1"/>
    </source>
</evidence>
<dbReference type="InterPro" id="IPR003489">
    <property type="entry name" value="RHF/RaiA"/>
</dbReference>
<dbReference type="Gene3D" id="3.30.160.100">
    <property type="entry name" value="Ribosome hibernation promotion factor-like"/>
    <property type="match status" value="1"/>
</dbReference>
<accession>A0A0S2FCE5</accession>
<dbReference type="eggNOG" id="COG1544">
    <property type="taxonomic scope" value="Bacteria"/>
</dbReference>
<dbReference type="KEGG" id="lab:LA76x_3046"/>
<evidence type="ECO:0000313" key="3">
    <source>
        <dbReference type="Proteomes" id="UP000060787"/>
    </source>
</evidence>
<dbReference type="Proteomes" id="UP000060787">
    <property type="component" value="Chromosome"/>
</dbReference>
<name>A0A0S2FCE5_LYSAN</name>